<dbReference type="GO" id="GO:0006631">
    <property type="term" value="P:fatty acid metabolic process"/>
    <property type="evidence" value="ECO:0007669"/>
    <property type="project" value="TreeGrafter"/>
</dbReference>
<dbReference type="PANTHER" id="PTHR43201:SF32">
    <property type="entry name" value="2-SUCCINYLBENZOATE--COA LIGASE, CHLOROPLASTIC_PEROXISOMAL"/>
    <property type="match status" value="1"/>
</dbReference>
<dbReference type="SUPFAM" id="SSF56801">
    <property type="entry name" value="Acetyl-CoA synthetase-like"/>
    <property type="match status" value="1"/>
</dbReference>
<feature type="domain" description="AMP-binding enzyme C-terminal" evidence="1">
    <location>
        <begin position="1"/>
        <end position="76"/>
    </location>
</feature>
<keyword evidence="2" id="KW-0436">Ligase</keyword>
<dbReference type="EMBL" id="WPVZ01000092">
    <property type="protein sequence ID" value="MVL44153.1"/>
    <property type="molecule type" value="Genomic_DNA"/>
</dbReference>
<reference evidence="4 5" key="1">
    <citation type="submission" date="2019-11" db="EMBL/GenBank/DDBJ databases">
        <title>Implementation of targeted gown and glove precautions to prevent Staphylococcus aureus acquisition in community-based nursing homes.</title>
        <authorList>
            <person name="Stine O.C."/>
        </authorList>
    </citation>
    <scope>NUCLEOTIDE SEQUENCE [LARGE SCALE GENOMIC DNA]</scope>
    <source>
        <strain evidence="3 5">S_2023.LVRQ.AN</strain>
        <strain evidence="2 4">S_4031.LGMP.AI</strain>
    </source>
</reference>
<sequence>EVENALAEHPLVDRCVVVGYDHPKYGESIAAAIILREDEPHYAEILDQHMRSRLAGYKVPRMYVPVTHMPLNSTQKPDKLAIRQMMNDKVSQTL</sequence>
<gene>
    <name evidence="2" type="ORF">GO793_14460</name>
    <name evidence="3" type="ORF">GO941_01405</name>
</gene>
<protein>
    <submittedName>
        <fullName evidence="2">Long-chain fatty acid--CoA ligase</fullName>
    </submittedName>
</protein>
<evidence type="ECO:0000313" key="4">
    <source>
        <dbReference type="Proteomes" id="UP000433366"/>
    </source>
</evidence>
<proteinExistence type="predicted"/>
<dbReference type="InterPro" id="IPR025110">
    <property type="entry name" value="AMP-bd_C"/>
</dbReference>
<evidence type="ECO:0000259" key="1">
    <source>
        <dbReference type="Pfam" id="PF13193"/>
    </source>
</evidence>
<dbReference type="AlphaFoldDB" id="A0A6B0BVS6"/>
<dbReference type="PANTHER" id="PTHR43201">
    <property type="entry name" value="ACYL-COA SYNTHETASE"/>
    <property type="match status" value="1"/>
</dbReference>
<dbReference type="GO" id="GO:0031956">
    <property type="term" value="F:medium-chain fatty acid-CoA ligase activity"/>
    <property type="evidence" value="ECO:0007669"/>
    <property type="project" value="TreeGrafter"/>
</dbReference>
<accession>A0A6B0BVS6</accession>
<evidence type="ECO:0000313" key="3">
    <source>
        <dbReference type="EMBL" id="MVL44153.1"/>
    </source>
</evidence>
<comment type="caution">
    <text evidence="2">The sequence shown here is derived from an EMBL/GenBank/DDBJ whole genome shotgun (WGS) entry which is preliminary data.</text>
</comment>
<dbReference type="Proteomes" id="UP000434412">
    <property type="component" value="Unassembled WGS sequence"/>
</dbReference>
<dbReference type="InterPro" id="IPR045851">
    <property type="entry name" value="AMP-bd_C_sf"/>
</dbReference>
<feature type="non-terminal residue" evidence="2">
    <location>
        <position position="1"/>
    </location>
</feature>
<evidence type="ECO:0000313" key="2">
    <source>
        <dbReference type="EMBL" id="MVI57047.1"/>
    </source>
</evidence>
<dbReference type="EMBL" id="WPRH01000763">
    <property type="protein sequence ID" value="MVI57047.1"/>
    <property type="molecule type" value="Genomic_DNA"/>
</dbReference>
<dbReference type="Pfam" id="PF13193">
    <property type="entry name" value="AMP-binding_C"/>
    <property type="match status" value="1"/>
</dbReference>
<evidence type="ECO:0000313" key="5">
    <source>
        <dbReference type="Proteomes" id="UP000434412"/>
    </source>
</evidence>
<dbReference type="Gene3D" id="3.30.300.30">
    <property type="match status" value="1"/>
</dbReference>
<dbReference type="Proteomes" id="UP000433366">
    <property type="component" value="Unassembled WGS sequence"/>
</dbReference>
<name>A0A6B0BVS6_STAAU</name>
<organism evidence="2 4">
    <name type="scientific">Staphylococcus aureus</name>
    <dbReference type="NCBI Taxonomy" id="1280"/>
    <lineage>
        <taxon>Bacteria</taxon>
        <taxon>Bacillati</taxon>
        <taxon>Bacillota</taxon>
        <taxon>Bacilli</taxon>
        <taxon>Bacillales</taxon>
        <taxon>Staphylococcaceae</taxon>
        <taxon>Staphylococcus</taxon>
    </lineage>
</organism>